<dbReference type="AlphaFoldDB" id="W0AHJ6"/>
<dbReference type="KEGG" id="ssan:NX02_21810"/>
<dbReference type="HOGENOM" id="CLU_186159_0_0_5"/>
<sequence>MPSPGIRVETVEVVREVQRPCPVTPPVRPAPLERPLPADAAALAALLGARLAEWAGPGGYGDRAAAALAICTKVSE</sequence>
<dbReference type="STRING" id="1123269.NX02_21810"/>
<name>W0AHJ6_9SPHN</name>
<gene>
    <name evidence="1" type="ORF">NX02_21810</name>
</gene>
<dbReference type="eggNOG" id="ENOG50314UA">
    <property type="taxonomic scope" value="Bacteria"/>
</dbReference>
<organism evidence="1 2">
    <name type="scientific">Sphingomonas sanxanigenens DSM 19645 = NX02</name>
    <dbReference type="NCBI Taxonomy" id="1123269"/>
    <lineage>
        <taxon>Bacteria</taxon>
        <taxon>Pseudomonadati</taxon>
        <taxon>Pseudomonadota</taxon>
        <taxon>Alphaproteobacteria</taxon>
        <taxon>Sphingomonadales</taxon>
        <taxon>Sphingomonadaceae</taxon>
        <taxon>Sphingomonas</taxon>
    </lineage>
</organism>
<evidence type="ECO:0000313" key="1">
    <source>
        <dbReference type="EMBL" id="AHE55992.1"/>
    </source>
</evidence>
<reference evidence="1 2" key="1">
    <citation type="submission" date="2013-07" db="EMBL/GenBank/DDBJ databases">
        <title>Completed genome of Sphingomonas sanxanigenens NX02.</title>
        <authorList>
            <person name="Ma T."/>
            <person name="Huang H."/>
            <person name="Wu M."/>
            <person name="Li X."/>
            <person name="Li G."/>
        </authorList>
    </citation>
    <scope>NUCLEOTIDE SEQUENCE [LARGE SCALE GENOMIC DNA]</scope>
    <source>
        <strain evidence="1 2">NX02</strain>
    </source>
</reference>
<dbReference type="Proteomes" id="UP000018851">
    <property type="component" value="Chromosome"/>
</dbReference>
<dbReference type="PATRIC" id="fig|1123269.5.peg.4267"/>
<proteinExistence type="predicted"/>
<keyword evidence="2" id="KW-1185">Reference proteome</keyword>
<accession>W0AHJ6</accession>
<protein>
    <submittedName>
        <fullName evidence="1">Uncharacterized protein</fullName>
    </submittedName>
</protein>
<evidence type="ECO:0000313" key="2">
    <source>
        <dbReference type="Proteomes" id="UP000018851"/>
    </source>
</evidence>
<dbReference type="EMBL" id="CP006644">
    <property type="protein sequence ID" value="AHE55992.1"/>
    <property type="molecule type" value="Genomic_DNA"/>
</dbReference>
<dbReference type="RefSeq" id="WP_025294146.1">
    <property type="nucleotide sequence ID" value="NZ_CP006644.1"/>
</dbReference>